<feature type="signal peptide" evidence="1">
    <location>
        <begin position="1"/>
        <end position="17"/>
    </location>
</feature>
<dbReference type="InterPro" id="IPR013830">
    <property type="entry name" value="SGNH_hydro"/>
</dbReference>
<dbReference type="CDD" id="cd01830">
    <property type="entry name" value="XynE_like"/>
    <property type="match status" value="1"/>
</dbReference>
<sequence>MKRQLLLTLHWASVAFSIPTTELLESRNDDDNHWVVTWTSVSQEVDDGNLPPPPFSDGNTQFRDATVRQTFHSSIGASRVRVQLSNVFGNSDLPITAASIALTRDGTAGASGINTDTMKGLTFSGSPSVTVKQGAVTYSDPVDFELAAQTNVALSLYTEQGQSGTMITGHPGSHTTTWIQEGNRVNESSLTGTSTTHWYFASAIEAWVPKSVSALVVLGNSISDGRGSDDDKNNRWPDRLFARFQREGMDNIAIANQGAGGNAVLMGGLGPPLVMRYKRDGIGQQGAKYVLIFEGVNDIGISPADPATQQRIGDDLIDAYKRIVKDCKKAKLVTIGATITPFGGSGQPYSNPVREQTRQRVNQWILESGTFDRTVDLAAFVSDGDRLRSRFDSGDHLHPNVAGYQELANKFPLDVFNA</sequence>
<dbReference type="SUPFAM" id="SSF52266">
    <property type="entry name" value="SGNH hydrolase"/>
    <property type="match status" value="1"/>
</dbReference>
<dbReference type="PANTHER" id="PTHR43784:SF2">
    <property type="entry name" value="GDSL-LIKE LIPASE_ACYLHYDROLASE, PUTATIVE (AFU_ORTHOLOGUE AFUA_2G00820)-RELATED"/>
    <property type="match status" value="1"/>
</dbReference>
<dbReference type="PANTHER" id="PTHR43784">
    <property type="entry name" value="GDSL-LIKE LIPASE/ACYLHYDROLASE, PUTATIVE (AFU_ORTHOLOGUE AFUA_2G00820)-RELATED"/>
    <property type="match status" value="1"/>
</dbReference>
<dbReference type="InterPro" id="IPR053140">
    <property type="entry name" value="GDSL_Rv0518-like"/>
</dbReference>
<dbReference type="InterPro" id="IPR036514">
    <property type="entry name" value="SGNH_hydro_sf"/>
</dbReference>
<organism evidence="3 4">
    <name type="scientific">Colletotrichum plurivorum</name>
    <dbReference type="NCBI Taxonomy" id="2175906"/>
    <lineage>
        <taxon>Eukaryota</taxon>
        <taxon>Fungi</taxon>
        <taxon>Dikarya</taxon>
        <taxon>Ascomycota</taxon>
        <taxon>Pezizomycotina</taxon>
        <taxon>Sordariomycetes</taxon>
        <taxon>Hypocreomycetidae</taxon>
        <taxon>Glomerellales</taxon>
        <taxon>Glomerellaceae</taxon>
        <taxon>Colletotrichum</taxon>
        <taxon>Colletotrichum orchidearum species complex</taxon>
    </lineage>
</organism>
<keyword evidence="1" id="KW-0732">Signal</keyword>
<keyword evidence="4" id="KW-1185">Reference proteome</keyword>
<dbReference type="Gene3D" id="3.40.50.1110">
    <property type="entry name" value="SGNH hydrolase"/>
    <property type="match status" value="1"/>
</dbReference>
<gene>
    <name evidence="3" type="ORF">CPLU01_13899</name>
</gene>
<evidence type="ECO:0000259" key="2">
    <source>
        <dbReference type="Pfam" id="PF13472"/>
    </source>
</evidence>
<dbReference type="Pfam" id="PF13472">
    <property type="entry name" value="Lipase_GDSL_2"/>
    <property type="match status" value="1"/>
</dbReference>
<feature type="domain" description="SGNH hydrolase-type esterase" evidence="2">
    <location>
        <begin position="217"/>
        <end position="405"/>
    </location>
</feature>
<evidence type="ECO:0000256" key="1">
    <source>
        <dbReference type="SAM" id="SignalP"/>
    </source>
</evidence>
<reference evidence="3" key="1">
    <citation type="journal article" date="2020" name="Phytopathology">
        <title>Genome Sequence Resources of Colletotrichum truncatum, C. plurivorum, C. musicola, and C. sojae: Four Species Pathogenic to Soybean (Glycine max).</title>
        <authorList>
            <person name="Rogerio F."/>
            <person name="Boufleur T.R."/>
            <person name="Ciampi-Guillardi M."/>
            <person name="Sukno S.A."/>
            <person name="Thon M.R."/>
            <person name="Massola Junior N.S."/>
            <person name="Baroncelli R."/>
        </authorList>
    </citation>
    <scope>NUCLEOTIDE SEQUENCE</scope>
    <source>
        <strain evidence="3">LFN00145</strain>
    </source>
</reference>
<evidence type="ECO:0000313" key="3">
    <source>
        <dbReference type="EMBL" id="KAF6816303.1"/>
    </source>
</evidence>
<protein>
    <submittedName>
        <fullName evidence="3">Lipolytic enzyme</fullName>
    </submittedName>
</protein>
<evidence type="ECO:0000313" key="4">
    <source>
        <dbReference type="Proteomes" id="UP000654918"/>
    </source>
</evidence>
<accession>A0A8H6N1P7</accession>
<dbReference type="AlphaFoldDB" id="A0A8H6N1P7"/>
<dbReference type="EMBL" id="WIGO01000339">
    <property type="protein sequence ID" value="KAF6816303.1"/>
    <property type="molecule type" value="Genomic_DNA"/>
</dbReference>
<comment type="caution">
    <text evidence="3">The sequence shown here is derived from an EMBL/GenBank/DDBJ whole genome shotgun (WGS) entry which is preliminary data.</text>
</comment>
<feature type="chain" id="PRO_5034378513" evidence="1">
    <location>
        <begin position="18"/>
        <end position="418"/>
    </location>
</feature>
<name>A0A8H6N1P7_9PEZI</name>
<dbReference type="Proteomes" id="UP000654918">
    <property type="component" value="Unassembled WGS sequence"/>
</dbReference>
<proteinExistence type="predicted"/>